<reference evidence="3 4" key="2">
    <citation type="submission" date="2019-08" db="EMBL/GenBank/DDBJ databases">
        <title>Jejuicoccus antrihumi gen. nov., sp. nov., a new member of the family Dermacoccaceae isolated from a cave.</title>
        <authorList>
            <person name="Schumann P."/>
            <person name="Kim I.S."/>
        </authorList>
    </citation>
    <scope>NUCLEOTIDE SEQUENCE [LARGE SCALE GENOMIC DNA]</scope>
    <source>
        <strain evidence="3 4">C5-26</strain>
    </source>
</reference>
<keyword evidence="4" id="KW-1185">Reference proteome</keyword>
<evidence type="ECO:0000259" key="2">
    <source>
        <dbReference type="Pfam" id="PF01575"/>
    </source>
</evidence>
<evidence type="ECO:0000313" key="3">
    <source>
        <dbReference type="EMBL" id="TWP38489.1"/>
    </source>
</evidence>
<dbReference type="InterPro" id="IPR002539">
    <property type="entry name" value="MaoC-like_dom"/>
</dbReference>
<dbReference type="InterPro" id="IPR029069">
    <property type="entry name" value="HotDog_dom_sf"/>
</dbReference>
<comment type="caution">
    <text evidence="3">The sequence shown here is derived from an EMBL/GenBank/DDBJ whole genome shotgun (WGS) entry which is preliminary data.</text>
</comment>
<evidence type="ECO:0000256" key="1">
    <source>
        <dbReference type="ARBA" id="ARBA00005254"/>
    </source>
</evidence>
<dbReference type="EMBL" id="VCQV01000002">
    <property type="protein sequence ID" value="TWP38489.1"/>
    <property type="molecule type" value="Genomic_DNA"/>
</dbReference>
<dbReference type="OrthoDB" id="9759612at2"/>
<feature type="domain" description="MaoC-like" evidence="2">
    <location>
        <begin position="14"/>
        <end position="130"/>
    </location>
</feature>
<dbReference type="RefSeq" id="WP_146314889.1">
    <property type="nucleotide sequence ID" value="NZ_VCQV01000002.1"/>
</dbReference>
<name>A0A563E852_9MICO</name>
<proteinExistence type="inferred from homology"/>
<evidence type="ECO:0000313" key="4">
    <source>
        <dbReference type="Proteomes" id="UP000320244"/>
    </source>
</evidence>
<dbReference type="PANTHER" id="PTHR42993">
    <property type="entry name" value="MAOC-LIKE DEHYDRATASE DOMAIN-CONTAINING PROTEIN"/>
    <property type="match status" value="1"/>
</dbReference>
<dbReference type="Pfam" id="PF01575">
    <property type="entry name" value="MaoC_dehydratas"/>
    <property type="match status" value="1"/>
</dbReference>
<dbReference type="Gene3D" id="3.10.129.10">
    <property type="entry name" value="Hotdog Thioesterase"/>
    <property type="match status" value="1"/>
</dbReference>
<dbReference type="Proteomes" id="UP000320244">
    <property type="component" value="Unassembled WGS sequence"/>
</dbReference>
<comment type="similarity">
    <text evidence="1">Belongs to the enoyl-CoA hydratase/isomerase family.</text>
</comment>
<dbReference type="AlphaFoldDB" id="A0A563E852"/>
<protein>
    <submittedName>
        <fullName evidence="3">MaoC family dehydratase</fullName>
    </submittedName>
</protein>
<gene>
    <name evidence="3" type="ORF">FGL98_01430</name>
</gene>
<reference evidence="3 4" key="1">
    <citation type="submission" date="2019-05" db="EMBL/GenBank/DDBJ databases">
        <authorList>
            <person name="Lee S.D."/>
        </authorList>
    </citation>
    <scope>NUCLEOTIDE SEQUENCE [LARGE SCALE GENOMIC DNA]</scope>
    <source>
        <strain evidence="3 4">C5-26</strain>
    </source>
</reference>
<dbReference type="SUPFAM" id="SSF54637">
    <property type="entry name" value="Thioesterase/thiol ester dehydrase-isomerase"/>
    <property type="match status" value="1"/>
</dbReference>
<organism evidence="3 4">
    <name type="scientific">Leekyejoonella antrihumi</name>
    <dbReference type="NCBI Taxonomy" id="1660198"/>
    <lineage>
        <taxon>Bacteria</taxon>
        <taxon>Bacillati</taxon>
        <taxon>Actinomycetota</taxon>
        <taxon>Actinomycetes</taxon>
        <taxon>Micrococcales</taxon>
        <taxon>Dermacoccaceae</taxon>
        <taxon>Leekyejoonella</taxon>
    </lineage>
</organism>
<accession>A0A563E852</accession>
<dbReference type="PANTHER" id="PTHR42993:SF1">
    <property type="entry name" value="MAOC-LIKE DEHYDRATASE DOMAIN-CONTAINING PROTEIN"/>
    <property type="match status" value="1"/>
</dbReference>
<sequence length="155" mass="17419">MSTTDALLASLAPRVGDTYFTSDWLEIDREHLEKFAWSTYLDPEHVDLTTSHNNPLGGDLVDGFLLLSLLLYFKFKHAPRFSEQQWGFNYGLNKVRFTAPVMLGQRLRLRSTITAVVPRGDGALVTTDNVLDVEGQVKPAMVAEWLSLWYDGGNA</sequence>